<evidence type="ECO:0000256" key="5">
    <source>
        <dbReference type="ARBA" id="ARBA00022741"/>
    </source>
</evidence>
<keyword evidence="14" id="KW-0378">Hydrolase</keyword>
<evidence type="ECO:0000256" key="11">
    <source>
        <dbReference type="SAM" id="Phobius"/>
    </source>
</evidence>
<evidence type="ECO:0000256" key="3">
    <source>
        <dbReference type="ARBA" id="ARBA00022692"/>
    </source>
</evidence>
<feature type="compositionally biased region" description="Basic and acidic residues" evidence="10">
    <location>
        <begin position="47"/>
        <end position="56"/>
    </location>
</feature>
<dbReference type="GO" id="GO:0005524">
    <property type="term" value="F:ATP binding"/>
    <property type="evidence" value="ECO:0007669"/>
    <property type="project" value="UniProtKB-KW"/>
</dbReference>
<sequence>MSAHIPAVATAFIPLTSFLSLSIYLSTHPKSPARRLRRVALPTHQDEPLDARKDPFEIGDDGDLGDGHPVNPDQFWRSMKQRKRWLLASLILPFVANIALLVLTVSSNAVIPPAMLLSSHIVTIIMALAYLSHADTASHWATTIHLGAALFVQFMVLAVIALLPNEPFPMSHASVNIDNTSLLRSALPILHLLPLIIVLFIRRGPPLYVPLDHIYPPKIAEAIPSDHPSLDPKQSNVCEEVQATIPEWLLFGYVTNVVKKGYKADTMDVWDLPVLTHNMRALACYHTFKSVYGRRTRRSLTKEGYNLLKKIAIANIRPLTARKSQPVPADSEIILTVLTAIFYYLPHLLLQQLLEYLQNDPTRQHPRWGWLIAFGLFTSNALTYIVGGIIWSISTTTLQARIKLQLNTTLYAKTLRKKDVASVGEDKKGEEDEEGVASKAQIMTLFTVDVDRVTDFVFHAFALVDSPIEIAVATIYLIQLLGRSAIYGLLAALLCMPVNHLASKFVVTAQENLMKARDKRTGLMNEILQGIRMLKFMAWERSFEKRVEEIRNDELHWQARNYTIEVAFNVLWAITPVIVTVVSFLHFTLVAGHTLTPAIAFTSVAVFDELRYALNALPETFINALQGFVSCRRIEKYLAFAEVELVQTTEPSDIITKDATFTFARDDSDAKNPFTLANLNLCFPQGELSLICGRLGSGKSLLLLGLLGEADLVSGTVICPRSSPDLMDGFPDTVTDWILPSMLGYVPQQAWLQNASIRDNIIFSSPWNEERYHQVLEACSLIADLKIMEDGDQTEIGEKGLNLSGGQKARVSLARAVYSRAGVLLMDDVLSAVDAHTAHAIMENCFQGDILKGRTVLLVSHHTALVSPVASYIVALDNGDVKFSGTRADFVEGGLMTELDADENKAMSPIAEKTVEDAFPLRKSVLTQAALEPDSETSSIAPDDEITESVVKKGPRKLVEDERRAKGRISRDIWATYFKALGGPVWWILFALGQIIAMLLPVAEKLWLQYWTGHDKTVPEAHSSTFYVVGYAVITLGGAFLSNLVYVVMYNGSLRASRVLHSKLLHSLLFANLRFHDTTSRGRVLNRTGKDIEGLDSSMADNFTRSLEYGLSVAVTFFSILSVGGLPFLGAGCLLLVIYYQAGSIYGQTSRDMRRLDSVTRSPLYSLFGETVSGVAVYRAFGASTLTLKRMIQLADTNNLCFFWTWTVNRWLSARFNMLSSAMIGLTAVIVLGTPGVTAAMAGFALAFAGGISHDLLFVVRRFVQLEQSMVALERIKEYSELPLEAPEYVDPRPAAAWPAEGAISVEKLVVRYAPDLPNVLHGISFDVKSREKVGVVGATGCGKSTLALSFFRFVEAHEGRIIIDGIDIATIGLTDLRSRVTIIPQDPTILSGTLRATLDVFDEYDDAEIYAALRRVHLISDNDVSDLESRNKNVFRDLNNSVSEGGDNFSAGERQLLCMARAILKRNKVLFMDEATASIDYETDELSTFRLELADVVSTTIREEFSDSTIVTIAHRIHTIIDFEKVLVMDKGCIAEYATPAELLRNTKSRFYSLCRATGRTEFKKLKEMAMEAERKRASVAKPE</sequence>
<feature type="transmembrane region" description="Helical" evidence="11">
    <location>
        <begin position="985"/>
        <end position="1008"/>
    </location>
</feature>
<evidence type="ECO:0000256" key="9">
    <source>
        <dbReference type="ARBA" id="ARBA00023180"/>
    </source>
</evidence>
<keyword evidence="15" id="KW-1185">Reference proteome</keyword>
<evidence type="ECO:0000256" key="6">
    <source>
        <dbReference type="ARBA" id="ARBA00022840"/>
    </source>
</evidence>
<reference evidence="14" key="1">
    <citation type="journal article" date="2022" name="G3 (Bethesda)">
        <title>High quality genome of the basidiomycete yeast Dioszegia hungarica PDD-24b-2 isolated from cloud water.</title>
        <authorList>
            <person name="Jarrige D."/>
            <person name="Haridas S."/>
            <person name="Bleykasten-Grosshans C."/>
            <person name="Joly M."/>
            <person name="Nadalig T."/>
            <person name="Sancelme M."/>
            <person name="Vuilleumier S."/>
            <person name="Grigoriev I.V."/>
            <person name="Amato P."/>
            <person name="Bringel F."/>
        </authorList>
    </citation>
    <scope>NUCLEOTIDE SEQUENCE</scope>
    <source>
        <strain evidence="14">PDD-24b-2</strain>
    </source>
</reference>
<feature type="domain" description="ABC transmembrane type-1" evidence="13">
    <location>
        <begin position="988"/>
        <end position="1268"/>
    </location>
</feature>
<dbReference type="EMBL" id="JAKWFO010000002">
    <property type="protein sequence ID" value="KAI9638944.1"/>
    <property type="molecule type" value="Genomic_DNA"/>
</dbReference>
<dbReference type="InterPro" id="IPR011527">
    <property type="entry name" value="ABC1_TM_dom"/>
</dbReference>
<feature type="transmembrane region" description="Helical" evidence="11">
    <location>
        <begin position="6"/>
        <end position="27"/>
    </location>
</feature>
<dbReference type="RefSeq" id="XP_052948721.1">
    <property type="nucleotide sequence ID" value="XM_053086467.1"/>
</dbReference>
<dbReference type="SMART" id="SM00382">
    <property type="entry name" value="AAA"/>
    <property type="match status" value="2"/>
</dbReference>
<evidence type="ECO:0000256" key="7">
    <source>
        <dbReference type="ARBA" id="ARBA00022989"/>
    </source>
</evidence>
<evidence type="ECO:0000256" key="4">
    <source>
        <dbReference type="ARBA" id="ARBA00022737"/>
    </source>
</evidence>
<evidence type="ECO:0000259" key="13">
    <source>
        <dbReference type="PROSITE" id="PS50929"/>
    </source>
</evidence>
<feature type="domain" description="ABC transmembrane type-1" evidence="13">
    <location>
        <begin position="333"/>
        <end position="626"/>
    </location>
</feature>
<keyword evidence="9" id="KW-0325">Glycoprotein</keyword>
<keyword evidence="6" id="KW-0067">ATP-binding</keyword>
<keyword evidence="8 11" id="KW-0472">Membrane</keyword>
<feature type="transmembrane region" description="Helical" evidence="11">
    <location>
        <begin position="111"/>
        <end position="131"/>
    </location>
</feature>
<feature type="transmembrane region" description="Helical" evidence="11">
    <location>
        <begin position="85"/>
        <end position="105"/>
    </location>
</feature>
<dbReference type="FunFam" id="3.40.50.300:FF:000825">
    <property type="entry name" value="ABC bile acid transporter"/>
    <property type="match status" value="1"/>
</dbReference>
<accession>A0AA38HG20</accession>
<dbReference type="InterPro" id="IPR050173">
    <property type="entry name" value="ABC_transporter_C-like"/>
</dbReference>
<dbReference type="FunFam" id="3.40.50.300:FF:001354">
    <property type="entry name" value="ATP-binding cassette (ABC) transporter, putative"/>
    <property type="match status" value="1"/>
</dbReference>
<dbReference type="InterPro" id="IPR027417">
    <property type="entry name" value="P-loop_NTPase"/>
</dbReference>
<dbReference type="PANTHER" id="PTHR24223">
    <property type="entry name" value="ATP-BINDING CASSETTE SUB-FAMILY C"/>
    <property type="match status" value="1"/>
</dbReference>
<dbReference type="GO" id="GO:0140359">
    <property type="term" value="F:ABC-type transporter activity"/>
    <property type="evidence" value="ECO:0007669"/>
    <property type="project" value="InterPro"/>
</dbReference>
<dbReference type="Pfam" id="PF00664">
    <property type="entry name" value="ABC_membrane"/>
    <property type="match status" value="2"/>
</dbReference>
<dbReference type="FunFam" id="1.20.1560.10:FF:000013">
    <property type="entry name" value="ABC transporter C family member 2"/>
    <property type="match status" value="1"/>
</dbReference>
<dbReference type="Gene3D" id="1.20.1560.10">
    <property type="entry name" value="ABC transporter type 1, transmembrane domain"/>
    <property type="match status" value="2"/>
</dbReference>
<dbReference type="PROSITE" id="PS50893">
    <property type="entry name" value="ABC_TRANSPORTER_2"/>
    <property type="match status" value="2"/>
</dbReference>
<dbReference type="Gene3D" id="3.40.50.300">
    <property type="entry name" value="P-loop containing nucleotide triphosphate hydrolases"/>
    <property type="match status" value="2"/>
</dbReference>
<dbReference type="GeneID" id="77725668"/>
<keyword evidence="2" id="KW-0813">Transport</keyword>
<dbReference type="SUPFAM" id="SSF52540">
    <property type="entry name" value="P-loop containing nucleoside triphosphate hydrolases"/>
    <property type="match status" value="2"/>
</dbReference>
<dbReference type="SUPFAM" id="SSF90123">
    <property type="entry name" value="ABC transporter transmembrane region"/>
    <property type="match status" value="2"/>
</dbReference>
<keyword evidence="5" id="KW-0547">Nucleotide-binding</keyword>
<keyword evidence="4" id="KW-0677">Repeat</keyword>
<feature type="region of interest" description="Disordered" evidence="10">
    <location>
        <begin position="47"/>
        <end position="67"/>
    </location>
</feature>
<organism evidence="14 15">
    <name type="scientific">Dioszegia hungarica</name>
    <dbReference type="NCBI Taxonomy" id="4972"/>
    <lineage>
        <taxon>Eukaryota</taxon>
        <taxon>Fungi</taxon>
        <taxon>Dikarya</taxon>
        <taxon>Basidiomycota</taxon>
        <taxon>Agaricomycotina</taxon>
        <taxon>Tremellomycetes</taxon>
        <taxon>Tremellales</taxon>
        <taxon>Bulleribasidiaceae</taxon>
        <taxon>Dioszegia</taxon>
    </lineage>
</organism>
<comment type="caution">
    <text evidence="14">The sequence shown here is derived from an EMBL/GenBank/DDBJ whole genome shotgun (WGS) entry which is preliminary data.</text>
</comment>
<evidence type="ECO:0000313" key="14">
    <source>
        <dbReference type="EMBL" id="KAI9638944.1"/>
    </source>
</evidence>
<protein>
    <submittedName>
        <fullName evidence="14">P-loop containing nucleoside triphosphate hydrolase protein</fullName>
    </submittedName>
</protein>
<dbReference type="InterPro" id="IPR003593">
    <property type="entry name" value="AAA+_ATPase"/>
</dbReference>
<dbReference type="Proteomes" id="UP001164286">
    <property type="component" value="Unassembled WGS sequence"/>
</dbReference>
<dbReference type="CDD" id="cd03250">
    <property type="entry name" value="ABCC_MRP_domain1"/>
    <property type="match status" value="1"/>
</dbReference>
<name>A0AA38HG20_9TREE</name>
<gene>
    <name evidence="14" type="ORF">MKK02DRAFT_21813</name>
</gene>
<feature type="domain" description="ABC transporter" evidence="12">
    <location>
        <begin position="1304"/>
        <end position="1557"/>
    </location>
</feature>
<comment type="subcellular location">
    <subcellularLocation>
        <location evidence="1">Membrane</location>
        <topology evidence="1">Multi-pass membrane protein</topology>
    </subcellularLocation>
</comment>
<feature type="domain" description="ABC transporter" evidence="12">
    <location>
        <begin position="654"/>
        <end position="903"/>
    </location>
</feature>
<feature type="transmembrane region" description="Helical" evidence="11">
    <location>
        <begin position="456"/>
        <end position="478"/>
    </location>
</feature>
<proteinExistence type="predicted"/>
<dbReference type="GO" id="GO:0016887">
    <property type="term" value="F:ATP hydrolysis activity"/>
    <property type="evidence" value="ECO:0007669"/>
    <property type="project" value="InterPro"/>
</dbReference>
<dbReference type="CDD" id="cd18596">
    <property type="entry name" value="ABC_6TM_VMR1_D1_like"/>
    <property type="match status" value="1"/>
</dbReference>
<evidence type="ECO:0000256" key="10">
    <source>
        <dbReference type="SAM" id="MobiDB-lite"/>
    </source>
</evidence>
<dbReference type="Pfam" id="PF00005">
    <property type="entry name" value="ABC_tran"/>
    <property type="match status" value="2"/>
</dbReference>
<dbReference type="InterPro" id="IPR036640">
    <property type="entry name" value="ABC1_TM_sf"/>
</dbReference>
<dbReference type="PROSITE" id="PS50929">
    <property type="entry name" value="ABC_TM1F"/>
    <property type="match status" value="2"/>
</dbReference>
<feature type="transmembrane region" description="Helical" evidence="11">
    <location>
        <begin position="1109"/>
        <end position="1142"/>
    </location>
</feature>
<feature type="transmembrane region" description="Helical" evidence="11">
    <location>
        <begin position="183"/>
        <end position="201"/>
    </location>
</feature>
<evidence type="ECO:0000256" key="1">
    <source>
        <dbReference type="ARBA" id="ARBA00004141"/>
    </source>
</evidence>
<dbReference type="GO" id="GO:0000329">
    <property type="term" value="C:fungal-type vacuole membrane"/>
    <property type="evidence" value="ECO:0007669"/>
    <property type="project" value="TreeGrafter"/>
</dbReference>
<keyword evidence="7 11" id="KW-1133">Transmembrane helix</keyword>
<evidence type="ECO:0000313" key="15">
    <source>
        <dbReference type="Proteomes" id="UP001164286"/>
    </source>
</evidence>
<dbReference type="PANTHER" id="PTHR24223:SF353">
    <property type="entry name" value="ABC TRANSPORTER ATP-BINDING PROTEIN_PERMEASE VMR1-RELATED"/>
    <property type="match status" value="1"/>
</dbReference>
<feature type="transmembrane region" description="Helical" evidence="11">
    <location>
        <begin position="484"/>
        <end position="507"/>
    </location>
</feature>
<evidence type="ECO:0000259" key="12">
    <source>
        <dbReference type="PROSITE" id="PS50893"/>
    </source>
</evidence>
<evidence type="ECO:0000256" key="2">
    <source>
        <dbReference type="ARBA" id="ARBA00022448"/>
    </source>
</evidence>
<feature type="transmembrane region" description="Helical" evidence="11">
    <location>
        <begin position="370"/>
        <end position="393"/>
    </location>
</feature>
<feature type="transmembrane region" description="Helical" evidence="11">
    <location>
        <begin position="1028"/>
        <end position="1048"/>
    </location>
</feature>
<dbReference type="PROSITE" id="PS00211">
    <property type="entry name" value="ABC_TRANSPORTER_1"/>
    <property type="match status" value="2"/>
</dbReference>
<dbReference type="CDD" id="cd18604">
    <property type="entry name" value="ABC_6TM_VMR1_D2_like"/>
    <property type="match status" value="1"/>
</dbReference>
<dbReference type="InterPro" id="IPR003439">
    <property type="entry name" value="ABC_transporter-like_ATP-bd"/>
</dbReference>
<evidence type="ECO:0000256" key="8">
    <source>
        <dbReference type="ARBA" id="ARBA00023136"/>
    </source>
</evidence>
<dbReference type="InterPro" id="IPR017871">
    <property type="entry name" value="ABC_transporter-like_CS"/>
</dbReference>
<keyword evidence="3 11" id="KW-0812">Transmembrane</keyword>
<feature type="transmembrane region" description="Helical" evidence="11">
    <location>
        <begin position="143"/>
        <end position="163"/>
    </location>
</feature>
<feature type="transmembrane region" description="Helical" evidence="11">
    <location>
        <begin position="333"/>
        <end position="350"/>
    </location>
</feature>